<feature type="transmembrane region" description="Helical" evidence="7">
    <location>
        <begin position="12"/>
        <end position="33"/>
    </location>
</feature>
<feature type="transmembrane region" description="Helical" evidence="7">
    <location>
        <begin position="216"/>
        <end position="236"/>
    </location>
</feature>
<evidence type="ECO:0000256" key="7">
    <source>
        <dbReference type="RuleBase" id="RU363032"/>
    </source>
</evidence>
<feature type="domain" description="ABC transmembrane type-1" evidence="8">
    <location>
        <begin position="68"/>
        <end position="284"/>
    </location>
</feature>
<name>A0A6P1TRK9_9FIRM</name>
<keyword evidence="10" id="KW-1185">Reference proteome</keyword>
<dbReference type="EMBL" id="CP048000">
    <property type="protein sequence ID" value="QHQ63574.1"/>
    <property type="molecule type" value="Genomic_DNA"/>
</dbReference>
<evidence type="ECO:0000256" key="2">
    <source>
        <dbReference type="ARBA" id="ARBA00022448"/>
    </source>
</evidence>
<dbReference type="GO" id="GO:0005886">
    <property type="term" value="C:plasma membrane"/>
    <property type="evidence" value="ECO:0007669"/>
    <property type="project" value="UniProtKB-SubCell"/>
</dbReference>
<accession>A0A6P1TRK9</accession>
<feature type="transmembrane region" description="Helical" evidence="7">
    <location>
        <begin position="72"/>
        <end position="94"/>
    </location>
</feature>
<organism evidence="9 10">
    <name type="scientific">Anaerocolumna sedimenticola</name>
    <dbReference type="NCBI Taxonomy" id="2696063"/>
    <lineage>
        <taxon>Bacteria</taxon>
        <taxon>Bacillati</taxon>
        <taxon>Bacillota</taxon>
        <taxon>Clostridia</taxon>
        <taxon>Lachnospirales</taxon>
        <taxon>Lachnospiraceae</taxon>
        <taxon>Anaerocolumna</taxon>
    </lineage>
</organism>
<feature type="transmembrane region" description="Helical" evidence="7">
    <location>
        <begin position="106"/>
        <end position="127"/>
    </location>
</feature>
<dbReference type="CDD" id="cd06261">
    <property type="entry name" value="TM_PBP2"/>
    <property type="match status" value="1"/>
</dbReference>
<keyword evidence="2 7" id="KW-0813">Transport</keyword>
<dbReference type="Gene3D" id="1.10.3720.10">
    <property type="entry name" value="MetI-like"/>
    <property type="match status" value="1"/>
</dbReference>
<keyword evidence="3" id="KW-1003">Cell membrane</keyword>
<evidence type="ECO:0000313" key="9">
    <source>
        <dbReference type="EMBL" id="QHQ63574.1"/>
    </source>
</evidence>
<evidence type="ECO:0000256" key="5">
    <source>
        <dbReference type="ARBA" id="ARBA00022989"/>
    </source>
</evidence>
<dbReference type="KEGG" id="anr:Ana3638_01030"/>
<dbReference type="InterPro" id="IPR051393">
    <property type="entry name" value="ABC_transporter_permease"/>
</dbReference>
<dbReference type="GO" id="GO:0055085">
    <property type="term" value="P:transmembrane transport"/>
    <property type="evidence" value="ECO:0007669"/>
    <property type="project" value="InterPro"/>
</dbReference>
<dbReference type="InterPro" id="IPR000515">
    <property type="entry name" value="MetI-like"/>
</dbReference>
<keyword evidence="6 7" id="KW-0472">Membrane</keyword>
<keyword evidence="4 7" id="KW-0812">Transmembrane</keyword>
<evidence type="ECO:0000256" key="3">
    <source>
        <dbReference type="ARBA" id="ARBA00022475"/>
    </source>
</evidence>
<dbReference type="PANTHER" id="PTHR30193:SF37">
    <property type="entry name" value="INNER MEMBRANE ABC TRANSPORTER PERMEASE PROTEIN YCJO"/>
    <property type="match status" value="1"/>
</dbReference>
<evidence type="ECO:0000313" key="10">
    <source>
        <dbReference type="Proteomes" id="UP000464314"/>
    </source>
</evidence>
<comment type="similarity">
    <text evidence="7">Belongs to the binding-protein-dependent transport system permease family.</text>
</comment>
<gene>
    <name evidence="9" type="ORF">Ana3638_01030</name>
</gene>
<dbReference type="Pfam" id="PF00528">
    <property type="entry name" value="BPD_transp_1"/>
    <property type="match status" value="1"/>
</dbReference>
<evidence type="ECO:0000259" key="8">
    <source>
        <dbReference type="PROSITE" id="PS50928"/>
    </source>
</evidence>
<dbReference type="Proteomes" id="UP000464314">
    <property type="component" value="Chromosome"/>
</dbReference>
<evidence type="ECO:0000256" key="4">
    <source>
        <dbReference type="ARBA" id="ARBA00022692"/>
    </source>
</evidence>
<sequence length="296" mass="32996">MLRSFLYSQKAAPYVFVLPFIITFLMFFAYPVVSAIVMSFQKVAGSNTSFVGTKNYTTLMNPIFFKAFKNSIFYTIGSLLLMIPIPMLLAILLNSKSMKGKVIFRSSLFIPALTSVVVAGTVFRLMFGELPGSFVNQILGIFEYGPIVWLRKSITVWIALFCICLWRWTGVNMMYYLSGLQQIPEELYESASIDGASALQKFRQITLPLLKNTTTYVLTISIYGGMAMFTESYVLFNGNKSPNNVGTTIVGYLYRTGWEQNSIGLASAIGCVLLAIVMVINLVQLKINGVFSGKEK</sequence>
<feature type="transmembrane region" description="Helical" evidence="7">
    <location>
        <begin position="147"/>
        <end position="168"/>
    </location>
</feature>
<evidence type="ECO:0000256" key="1">
    <source>
        <dbReference type="ARBA" id="ARBA00004651"/>
    </source>
</evidence>
<dbReference type="InterPro" id="IPR035906">
    <property type="entry name" value="MetI-like_sf"/>
</dbReference>
<dbReference type="SUPFAM" id="SSF161098">
    <property type="entry name" value="MetI-like"/>
    <property type="match status" value="1"/>
</dbReference>
<keyword evidence="5 7" id="KW-1133">Transmembrane helix</keyword>
<evidence type="ECO:0000256" key="6">
    <source>
        <dbReference type="ARBA" id="ARBA00023136"/>
    </source>
</evidence>
<dbReference type="AlphaFoldDB" id="A0A6P1TRK9"/>
<protein>
    <submittedName>
        <fullName evidence="9">ABC transporter permease subunit</fullName>
    </submittedName>
</protein>
<proteinExistence type="inferred from homology"/>
<feature type="transmembrane region" description="Helical" evidence="7">
    <location>
        <begin position="263"/>
        <end position="283"/>
    </location>
</feature>
<dbReference type="PROSITE" id="PS50928">
    <property type="entry name" value="ABC_TM1"/>
    <property type="match status" value="1"/>
</dbReference>
<reference evidence="9 10" key="1">
    <citation type="submission" date="2020-01" db="EMBL/GenBank/DDBJ databases">
        <title>Genome analysis of Anaerocolumna sp. CBA3638.</title>
        <authorList>
            <person name="Kim J."/>
            <person name="Roh S.W."/>
        </authorList>
    </citation>
    <scope>NUCLEOTIDE SEQUENCE [LARGE SCALE GENOMIC DNA]</scope>
    <source>
        <strain evidence="9 10">CBA3638</strain>
    </source>
</reference>
<comment type="subcellular location">
    <subcellularLocation>
        <location evidence="1 7">Cell membrane</location>
        <topology evidence="1 7">Multi-pass membrane protein</topology>
    </subcellularLocation>
</comment>
<dbReference type="PANTHER" id="PTHR30193">
    <property type="entry name" value="ABC TRANSPORTER PERMEASE PROTEIN"/>
    <property type="match status" value="1"/>
</dbReference>